<keyword evidence="3" id="KW-0997">Cell inner membrane</keyword>
<evidence type="ECO:0000256" key="1">
    <source>
        <dbReference type="ARBA" id="ARBA00004382"/>
    </source>
</evidence>
<dbReference type="AlphaFoldDB" id="A0A1H2Z6Y6"/>
<proteinExistence type="inferred from homology"/>
<protein>
    <recommendedName>
        <fullName evidence="9">Periplasmic chaperone PpiD</fullName>
    </recommendedName>
    <alternativeName>
        <fullName evidence="10">Periplasmic folding chaperone</fullName>
    </alternativeName>
</protein>
<dbReference type="Gene3D" id="1.10.4030.10">
    <property type="entry name" value="Porin chaperone SurA, peptide-binding domain"/>
    <property type="match status" value="1"/>
</dbReference>
<evidence type="ECO:0000256" key="2">
    <source>
        <dbReference type="ARBA" id="ARBA00022475"/>
    </source>
</evidence>
<keyword evidence="2" id="KW-1003">Cell membrane</keyword>
<evidence type="ECO:0000313" key="15">
    <source>
        <dbReference type="Proteomes" id="UP000199675"/>
    </source>
</evidence>
<dbReference type="InterPro" id="IPR046357">
    <property type="entry name" value="PPIase_dom_sf"/>
</dbReference>
<gene>
    <name evidence="14" type="ORF">SAMN04487960_106209</name>
</gene>
<keyword evidence="6 12" id="KW-0472">Membrane</keyword>
<evidence type="ECO:0000256" key="3">
    <source>
        <dbReference type="ARBA" id="ARBA00022519"/>
    </source>
</evidence>
<dbReference type="Gene3D" id="3.10.50.40">
    <property type="match status" value="1"/>
</dbReference>
<dbReference type="PROSITE" id="PS50198">
    <property type="entry name" value="PPIC_PPIASE_2"/>
    <property type="match status" value="1"/>
</dbReference>
<feature type="transmembrane region" description="Helical" evidence="12">
    <location>
        <begin position="12"/>
        <end position="30"/>
    </location>
</feature>
<evidence type="ECO:0000256" key="7">
    <source>
        <dbReference type="ARBA" id="ARBA00023186"/>
    </source>
</evidence>
<dbReference type="InterPro" id="IPR027304">
    <property type="entry name" value="Trigger_fact/SurA_dom_sf"/>
</dbReference>
<dbReference type="InterPro" id="IPR023058">
    <property type="entry name" value="PPIase_PpiC_CS"/>
</dbReference>
<dbReference type="STRING" id="488533.SAMN04487960_106209"/>
<dbReference type="InterPro" id="IPR000297">
    <property type="entry name" value="PPIase_PpiC"/>
</dbReference>
<evidence type="ECO:0000313" key="14">
    <source>
        <dbReference type="EMBL" id="SDX13087.1"/>
    </source>
</evidence>
<evidence type="ECO:0000256" key="10">
    <source>
        <dbReference type="ARBA" id="ARBA00042775"/>
    </source>
</evidence>
<evidence type="ECO:0000256" key="4">
    <source>
        <dbReference type="ARBA" id="ARBA00022692"/>
    </source>
</evidence>
<dbReference type="PANTHER" id="PTHR47529">
    <property type="entry name" value="PEPTIDYL-PROLYL CIS-TRANS ISOMERASE D"/>
    <property type="match status" value="1"/>
</dbReference>
<dbReference type="PANTHER" id="PTHR47529:SF1">
    <property type="entry name" value="PERIPLASMIC CHAPERONE PPID"/>
    <property type="match status" value="1"/>
</dbReference>
<evidence type="ECO:0000256" key="11">
    <source>
        <dbReference type="PROSITE-ProRule" id="PRU00278"/>
    </source>
</evidence>
<sequence>MLQDIRDNAQGTIAKIIIVVLIVSLSIWGMDAIIGGFSGEPEVATVNGEEITEREYLRVVQMESQRRLSQMETPDPSLLDENLIRREVLEGLVQERVLTQDAAAQGLELSDADIDSLITQMPQFQLDGRFNSDQFLAVVRNNYGMGIAEFREALRTQVVVNHIRSGISQSGFIAKAGAEKLMGLQGQTRDFRTLALSAEEVADEVAVSDEDIAEYYQANQALFMRPETVTAEYITLSLGAVADPEDVSEADVQARYEERAAEMANEERQTAHILIEDGDEAELTIAEVEQKLADGEDFAELAKTYSADIASAGNGGDVGYVGRGLFDPAYEEAMFALNIGEVSGPVRSSFGTHFIKLLDVRESEVPGLDVMADDIRAELALERAGEAYAKARSDLADSAYSADNLMDPASELGLELREKDGVTRDGGMPPFDHAGLLRQLYSEDVLEEGYNTELIDVGDNVSVVARVKEHFPAAQLPLDEVEGVIRATLEQQKTRELLAARAEEIIQALTSGRSLDELDSVSAEWQSHVAQDRNAATTMPAVVAKAFSMPRPESGAAVYGRAETASGVVVVALDAVNDNVEDIDATELTQLSRFMATLQGQREYAAYQQYLRDNAVVERP</sequence>
<dbReference type="Pfam" id="PF13616">
    <property type="entry name" value="Rotamase_3"/>
    <property type="match status" value="1"/>
</dbReference>
<reference evidence="14 15" key="1">
    <citation type="submission" date="2016-10" db="EMBL/GenBank/DDBJ databases">
        <authorList>
            <person name="de Groot N.N."/>
        </authorList>
    </citation>
    <scope>NUCLEOTIDE SEQUENCE [LARGE SCALE GENOMIC DNA]</scope>
    <source>
        <strain evidence="14 15">CGMCC 1.7059</strain>
    </source>
</reference>
<dbReference type="OrthoDB" id="9812372at2"/>
<dbReference type="SUPFAM" id="SSF54534">
    <property type="entry name" value="FKBP-like"/>
    <property type="match status" value="1"/>
</dbReference>
<dbReference type="RefSeq" id="WP_091813848.1">
    <property type="nucleotide sequence ID" value="NZ_FNNE01000006.1"/>
</dbReference>
<keyword evidence="15" id="KW-1185">Reference proteome</keyword>
<evidence type="ECO:0000256" key="9">
    <source>
        <dbReference type="ARBA" id="ARBA00040743"/>
    </source>
</evidence>
<dbReference type="Pfam" id="PF13624">
    <property type="entry name" value="SurA_N_3"/>
    <property type="match status" value="1"/>
</dbReference>
<keyword evidence="7" id="KW-0143">Chaperone</keyword>
<accession>A0A1H2Z6Y6</accession>
<dbReference type="GO" id="GO:0005886">
    <property type="term" value="C:plasma membrane"/>
    <property type="evidence" value="ECO:0007669"/>
    <property type="project" value="UniProtKB-SubCell"/>
</dbReference>
<dbReference type="Proteomes" id="UP000199675">
    <property type="component" value="Unassembled WGS sequence"/>
</dbReference>
<keyword evidence="4 12" id="KW-0812">Transmembrane</keyword>
<evidence type="ECO:0000256" key="5">
    <source>
        <dbReference type="ARBA" id="ARBA00022989"/>
    </source>
</evidence>
<comment type="subcellular location">
    <subcellularLocation>
        <location evidence="1">Cell inner membrane</location>
        <topology evidence="1">Single-pass type II membrane protein</topology>
        <orientation evidence="1">Periplasmic side</orientation>
    </subcellularLocation>
</comment>
<name>A0A1H2Z6Y6_9GAMM</name>
<keyword evidence="11 14" id="KW-0413">Isomerase</keyword>
<evidence type="ECO:0000259" key="13">
    <source>
        <dbReference type="PROSITE" id="PS50198"/>
    </source>
</evidence>
<evidence type="ECO:0000256" key="12">
    <source>
        <dbReference type="SAM" id="Phobius"/>
    </source>
</evidence>
<dbReference type="InterPro" id="IPR052029">
    <property type="entry name" value="PpiD_chaperone"/>
</dbReference>
<organism evidence="14 15">
    <name type="scientific">Marinobacter mobilis</name>
    <dbReference type="NCBI Taxonomy" id="488533"/>
    <lineage>
        <taxon>Bacteria</taxon>
        <taxon>Pseudomonadati</taxon>
        <taxon>Pseudomonadota</taxon>
        <taxon>Gammaproteobacteria</taxon>
        <taxon>Pseudomonadales</taxon>
        <taxon>Marinobacteraceae</taxon>
        <taxon>Marinobacter</taxon>
    </lineage>
</organism>
<feature type="domain" description="PpiC" evidence="13">
    <location>
        <begin position="265"/>
        <end position="359"/>
    </location>
</feature>
<evidence type="ECO:0000256" key="6">
    <source>
        <dbReference type="ARBA" id="ARBA00023136"/>
    </source>
</evidence>
<evidence type="ECO:0000256" key="8">
    <source>
        <dbReference type="ARBA" id="ARBA00038408"/>
    </source>
</evidence>
<keyword evidence="11" id="KW-0697">Rotamase</keyword>
<dbReference type="GO" id="GO:0003755">
    <property type="term" value="F:peptidyl-prolyl cis-trans isomerase activity"/>
    <property type="evidence" value="ECO:0007669"/>
    <property type="project" value="UniProtKB-KW"/>
</dbReference>
<dbReference type="PROSITE" id="PS01096">
    <property type="entry name" value="PPIC_PPIASE_1"/>
    <property type="match status" value="1"/>
</dbReference>
<keyword evidence="5 12" id="KW-1133">Transmembrane helix</keyword>
<dbReference type="EMBL" id="FNNE01000006">
    <property type="protein sequence ID" value="SDX13087.1"/>
    <property type="molecule type" value="Genomic_DNA"/>
</dbReference>
<dbReference type="SUPFAM" id="SSF109998">
    <property type="entry name" value="Triger factor/SurA peptide-binding domain-like"/>
    <property type="match status" value="1"/>
</dbReference>
<comment type="similarity">
    <text evidence="8">Belongs to the PpiD chaperone family.</text>
</comment>